<accession>A0A382CCS3</accession>
<evidence type="ECO:0000259" key="1">
    <source>
        <dbReference type="Pfam" id="PF24481"/>
    </source>
</evidence>
<dbReference type="InterPro" id="IPR056003">
    <property type="entry name" value="CT398_CC_hairpin"/>
</dbReference>
<feature type="domain" description="CT398-like coiled coil hairpin" evidence="1">
    <location>
        <begin position="35"/>
        <end position="184"/>
    </location>
</feature>
<name>A0A382CCS3_9ZZZZ</name>
<dbReference type="Gene3D" id="1.10.287.1490">
    <property type="match status" value="1"/>
</dbReference>
<organism evidence="2">
    <name type="scientific">marine metagenome</name>
    <dbReference type="NCBI Taxonomy" id="408172"/>
    <lineage>
        <taxon>unclassified sequences</taxon>
        <taxon>metagenomes</taxon>
        <taxon>ecological metagenomes</taxon>
    </lineage>
</organism>
<evidence type="ECO:0000313" key="2">
    <source>
        <dbReference type="EMBL" id="SVB23632.1"/>
    </source>
</evidence>
<proteinExistence type="predicted"/>
<protein>
    <recommendedName>
        <fullName evidence="1">CT398-like coiled coil hairpin domain-containing protein</fullName>
    </recommendedName>
</protein>
<gene>
    <name evidence="2" type="ORF">METZ01_LOCUS176486</name>
</gene>
<dbReference type="AlphaFoldDB" id="A0A382CCS3"/>
<reference evidence="2" key="1">
    <citation type="submission" date="2018-05" db="EMBL/GenBank/DDBJ databases">
        <authorList>
            <person name="Lanie J.A."/>
            <person name="Ng W.-L."/>
            <person name="Kazmierczak K.M."/>
            <person name="Andrzejewski T.M."/>
            <person name="Davidsen T.M."/>
            <person name="Wayne K.J."/>
            <person name="Tettelin H."/>
            <person name="Glass J.I."/>
            <person name="Rusch D."/>
            <person name="Podicherti R."/>
            <person name="Tsui H.-C.T."/>
            <person name="Winkler M.E."/>
        </authorList>
    </citation>
    <scope>NUCLEOTIDE SEQUENCE</scope>
</reference>
<dbReference type="EMBL" id="UINC01033798">
    <property type="protein sequence ID" value="SVB23632.1"/>
    <property type="molecule type" value="Genomic_DNA"/>
</dbReference>
<dbReference type="Pfam" id="PF24481">
    <property type="entry name" value="CT398_CC"/>
    <property type="match status" value="1"/>
</dbReference>
<sequence length="231" mass="26344">MPIYVLVDLQEVDLKIDEMLKRLLIANRAYGNRDGLDKRQKQLELVQSKVHSERASHQDSELIVDGTRTKIAEVETKLYGGTVRDHRELQDLDKELTFLKRDVEIQELEALELLDGLEKTQELLSKLTKILQKDSVNWTLTQERLAAEKERLTTALSKLRNHRDIVAGEIARPALTLYERLRPPKGGRPVSKVERGMCTTCNVSVPTLLEHKVKQGRQDLTCNNCGRILSG</sequence>